<feature type="signal peptide" evidence="1">
    <location>
        <begin position="1"/>
        <end position="28"/>
    </location>
</feature>
<gene>
    <name evidence="2" type="ORF">Aco03nite_077060</name>
</gene>
<proteinExistence type="predicted"/>
<comment type="caution">
    <text evidence="2">The sequence shown here is derived from an EMBL/GenBank/DDBJ whole genome shotgun (WGS) entry which is preliminary data.</text>
</comment>
<sequence length="138" mass="15045">MIKNISRTVFVTGSALAVVALGSQPAQASSKPIKNLEVTTFTIDKGTCKNGYLQAWFEAPHRNTVLYDLTVKTSRGKVFEPAYSYDSSVSIDGGCVSKGFVDDVKRKRLTGTVRAFTGDGDYVGQRTVRIKLVDNWGC</sequence>
<evidence type="ECO:0000313" key="2">
    <source>
        <dbReference type="EMBL" id="GID59302.1"/>
    </source>
</evidence>
<evidence type="ECO:0000313" key="3">
    <source>
        <dbReference type="Proteomes" id="UP000612282"/>
    </source>
</evidence>
<dbReference type="EMBL" id="BOMG01000096">
    <property type="protein sequence ID" value="GID59302.1"/>
    <property type="molecule type" value="Genomic_DNA"/>
</dbReference>
<accession>A0ABQ3XLJ5</accession>
<reference evidence="2 3" key="1">
    <citation type="submission" date="2021-01" db="EMBL/GenBank/DDBJ databases">
        <title>Whole genome shotgun sequence of Actinoplanes couchii NBRC 106145.</title>
        <authorList>
            <person name="Komaki H."/>
            <person name="Tamura T."/>
        </authorList>
    </citation>
    <scope>NUCLEOTIDE SEQUENCE [LARGE SCALE GENOMIC DNA]</scope>
    <source>
        <strain evidence="2 3">NBRC 106145</strain>
    </source>
</reference>
<protein>
    <submittedName>
        <fullName evidence="2">Uncharacterized protein</fullName>
    </submittedName>
</protein>
<organism evidence="2 3">
    <name type="scientific">Actinoplanes couchii</name>
    <dbReference type="NCBI Taxonomy" id="403638"/>
    <lineage>
        <taxon>Bacteria</taxon>
        <taxon>Bacillati</taxon>
        <taxon>Actinomycetota</taxon>
        <taxon>Actinomycetes</taxon>
        <taxon>Micromonosporales</taxon>
        <taxon>Micromonosporaceae</taxon>
        <taxon>Actinoplanes</taxon>
    </lineage>
</organism>
<dbReference type="Proteomes" id="UP000612282">
    <property type="component" value="Unassembled WGS sequence"/>
</dbReference>
<evidence type="ECO:0000256" key="1">
    <source>
        <dbReference type="SAM" id="SignalP"/>
    </source>
</evidence>
<keyword evidence="1" id="KW-0732">Signal</keyword>
<keyword evidence="3" id="KW-1185">Reference proteome</keyword>
<feature type="chain" id="PRO_5046259038" evidence="1">
    <location>
        <begin position="29"/>
        <end position="138"/>
    </location>
</feature>
<name>A0ABQ3XLJ5_9ACTN</name>